<name>A0A9X0B283_9EURO</name>
<reference evidence="1" key="1">
    <citation type="submission" date="2022-12" db="EMBL/GenBank/DDBJ databases">
        <authorList>
            <person name="Petersen C."/>
        </authorList>
    </citation>
    <scope>NUCLEOTIDE SEQUENCE</scope>
    <source>
        <strain evidence="1">IBT 3081</strain>
    </source>
</reference>
<reference evidence="1" key="2">
    <citation type="journal article" date="2023" name="IMA Fungus">
        <title>Comparative genomic study of the Penicillium genus elucidates a diverse pangenome and 15 lateral gene transfer events.</title>
        <authorList>
            <person name="Petersen C."/>
            <person name="Sorensen T."/>
            <person name="Nielsen M.R."/>
            <person name="Sondergaard T.E."/>
            <person name="Sorensen J.L."/>
            <person name="Fitzpatrick D.A."/>
            <person name="Frisvad J.C."/>
            <person name="Nielsen K.L."/>
        </authorList>
    </citation>
    <scope>NUCLEOTIDE SEQUENCE</scope>
    <source>
        <strain evidence="1">IBT 3081</strain>
    </source>
</reference>
<dbReference type="RefSeq" id="XP_056585324.1">
    <property type="nucleotide sequence ID" value="XM_056721189.1"/>
</dbReference>
<comment type="caution">
    <text evidence="1">The sequence shown here is derived from an EMBL/GenBank/DDBJ whole genome shotgun (WGS) entry which is preliminary data.</text>
</comment>
<dbReference type="GeneID" id="81460372"/>
<dbReference type="AlphaFoldDB" id="A0A9X0B283"/>
<proteinExistence type="predicted"/>
<dbReference type="EMBL" id="JAPZBT010000001">
    <property type="protein sequence ID" value="KAJ5385548.1"/>
    <property type="molecule type" value="Genomic_DNA"/>
</dbReference>
<keyword evidence="2" id="KW-1185">Reference proteome</keyword>
<accession>A0A9X0B283</accession>
<evidence type="ECO:0000313" key="2">
    <source>
        <dbReference type="Proteomes" id="UP001147752"/>
    </source>
</evidence>
<organism evidence="1 2">
    <name type="scientific">Penicillium concentricum</name>
    <dbReference type="NCBI Taxonomy" id="293559"/>
    <lineage>
        <taxon>Eukaryota</taxon>
        <taxon>Fungi</taxon>
        <taxon>Dikarya</taxon>
        <taxon>Ascomycota</taxon>
        <taxon>Pezizomycotina</taxon>
        <taxon>Eurotiomycetes</taxon>
        <taxon>Eurotiomycetidae</taxon>
        <taxon>Eurotiales</taxon>
        <taxon>Aspergillaceae</taxon>
        <taxon>Penicillium</taxon>
    </lineage>
</organism>
<gene>
    <name evidence="1" type="ORF">N7517_003459</name>
</gene>
<protein>
    <submittedName>
        <fullName evidence="1">Uncharacterized protein</fullName>
    </submittedName>
</protein>
<evidence type="ECO:0000313" key="1">
    <source>
        <dbReference type="EMBL" id="KAJ5385548.1"/>
    </source>
</evidence>
<dbReference type="Proteomes" id="UP001147752">
    <property type="component" value="Unassembled WGS sequence"/>
</dbReference>
<sequence>MAQAKQIIAIMAHSTAPNRRERSESHFFSFLGTASMQKEGEVWWCKAVGMVISALDLRWQRQGPIQNDPTNSDRTSRLDEQVAEHLYRVQSTPAAPN</sequence>